<comment type="similarity">
    <text evidence="2 8">Belongs to the acetyltransferase family. EctA subfamily.</text>
</comment>
<dbReference type="NCBIfam" id="TIGR02406">
    <property type="entry name" value="ectoine_EctA"/>
    <property type="match status" value="1"/>
</dbReference>
<dbReference type="InterPro" id="IPR012772">
    <property type="entry name" value="Ectoine_EctA"/>
</dbReference>
<reference evidence="10 11" key="1">
    <citation type="journal article" date="2014" name="Nature">
        <title>An environmental bacterial taxon with a large and distinct metabolic repertoire.</title>
        <authorList>
            <person name="Wilson M.C."/>
            <person name="Mori T."/>
            <person name="Ruckert C."/>
            <person name="Uria A.R."/>
            <person name="Helf M.J."/>
            <person name="Takada K."/>
            <person name="Gernert C."/>
            <person name="Steffens U.A."/>
            <person name="Heycke N."/>
            <person name="Schmitt S."/>
            <person name="Rinke C."/>
            <person name="Helfrich E.J."/>
            <person name="Brachmann A.O."/>
            <person name="Gurgui C."/>
            <person name="Wakimoto T."/>
            <person name="Kracht M."/>
            <person name="Crusemann M."/>
            <person name="Hentschel U."/>
            <person name="Abe I."/>
            <person name="Matsunaga S."/>
            <person name="Kalinowski J."/>
            <person name="Takeyama H."/>
            <person name="Piel J."/>
        </authorList>
    </citation>
    <scope>NUCLEOTIDE SEQUENCE [LARGE SCALE GENOMIC DNA]</scope>
    <source>
        <strain evidence="11">TSY1</strain>
    </source>
</reference>
<keyword evidence="5 8" id="KW-0808">Transferase</keyword>
<protein>
    <recommendedName>
        <fullName evidence="4 8">L-2,4-diaminobutyric acid acetyltransferase</fullName>
        <shortName evidence="8">DABA acetyltransferase</shortName>
        <ecNumber evidence="3 8">2.3.1.178</ecNumber>
    </recommendedName>
</protein>
<proteinExistence type="inferred from homology"/>
<organism evidence="10 11">
    <name type="scientific">Entotheonella factor</name>
    <dbReference type="NCBI Taxonomy" id="1429438"/>
    <lineage>
        <taxon>Bacteria</taxon>
        <taxon>Pseudomonadati</taxon>
        <taxon>Nitrospinota/Tectimicrobiota group</taxon>
        <taxon>Candidatus Tectimicrobiota</taxon>
        <taxon>Candidatus Entotheonellia</taxon>
        <taxon>Candidatus Entotheonellales</taxon>
        <taxon>Candidatus Entotheonellaceae</taxon>
        <taxon>Candidatus Entotheonella</taxon>
    </lineage>
</organism>
<dbReference type="EC" id="2.3.1.178" evidence="3 8"/>
<evidence type="ECO:0000259" key="9">
    <source>
        <dbReference type="PROSITE" id="PS51186"/>
    </source>
</evidence>
<gene>
    <name evidence="8" type="primary">ectA</name>
    <name evidence="10" type="ORF">ETSY1_33495</name>
</gene>
<evidence type="ECO:0000256" key="1">
    <source>
        <dbReference type="ARBA" id="ARBA00004978"/>
    </source>
</evidence>
<evidence type="ECO:0000256" key="4">
    <source>
        <dbReference type="ARBA" id="ARBA00017935"/>
    </source>
</evidence>
<dbReference type="PROSITE" id="PS51186">
    <property type="entry name" value="GNAT"/>
    <property type="match status" value="1"/>
</dbReference>
<evidence type="ECO:0000313" key="10">
    <source>
        <dbReference type="EMBL" id="ETW94759.1"/>
    </source>
</evidence>
<dbReference type="Proteomes" id="UP000019141">
    <property type="component" value="Unassembled WGS sequence"/>
</dbReference>
<comment type="catalytic activity">
    <reaction evidence="7 8">
        <text>L-2,4-diaminobutanoate + acetyl-CoA = (2S)-4-acetamido-2-aminobutanoate + CoA + H(+)</text>
        <dbReference type="Rhea" id="RHEA:16901"/>
        <dbReference type="ChEBI" id="CHEBI:15378"/>
        <dbReference type="ChEBI" id="CHEBI:57287"/>
        <dbReference type="ChEBI" id="CHEBI:57288"/>
        <dbReference type="ChEBI" id="CHEBI:58761"/>
        <dbReference type="ChEBI" id="CHEBI:58929"/>
        <dbReference type="EC" id="2.3.1.178"/>
    </reaction>
</comment>
<dbReference type="Gene3D" id="3.40.630.30">
    <property type="match status" value="1"/>
</dbReference>
<dbReference type="SUPFAM" id="SSF55729">
    <property type="entry name" value="Acyl-CoA N-acyltransferases (Nat)"/>
    <property type="match status" value="1"/>
</dbReference>
<dbReference type="HOGENOM" id="CLU_111896_0_0_7"/>
<evidence type="ECO:0000256" key="7">
    <source>
        <dbReference type="ARBA" id="ARBA00048924"/>
    </source>
</evidence>
<evidence type="ECO:0000256" key="2">
    <source>
        <dbReference type="ARBA" id="ARBA00010712"/>
    </source>
</evidence>
<comment type="pathway">
    <text evidence="1 8">Amine and polyamine biosynthesis; ectoine biosynthesis; L-ectoine from L-aspartate 4-semialdehyde: step 2/3.</text>
</comment>
<dbReference type="InterPro" id="IPR000182">
    <property type="entry name" value="GNAT_dom"/>
</dbReference>
<dbReference type="Pfam" id="PF00583">
    <property type="entry name" value="Acetyltransf_1"/>
    <property type="match status" value="1"/>
</dbReference>
<dbReference type="EMBL" id="AZHW01001011">
    <property type="protein sequence ID" value="ETW94759.1"/>
    <property type="molecule type" value="Genomic_DNA"/>
</dbReference>
<name>W4LA21_ENTF1</name>
<sequence length="167" mass="18732">MTIRTSEIDLTLRTPRLRDGAAIWQLVQCTQPLDINSCYTYLLLSSHFASTSVVALHRNDLVGFITGYRLPEASDVLFVWQVGVTSAWRGQGIAGAMLRHLLDRDTCRDVRFLEATITPTNTPSKALFRALARERNVPCQELAGFAPQDFGTEAHEAEQLFRIGPLW</sequence>
<dbReference type="AlphaFoldDB" id="W4LA21"/>
<accession>W4LA21</accession>
<keyword evidence="6 8" id="KW-0012">Acyltransferase</keyword>
<feature type="domain" description="N-acetyltransferase" evidence="9">
    <location>
        <begin position="10"/>
        <end position="167"/>
    </location>
</feature>
<dbReference type="CDD" id="cd04301">
    <property type="entry name" value="NAT_SF"/>
    <property type="match status" value="1"/>
</dbReference>
<dbReference type="GO" id="GO:0033816">
    <property type="term" value="F:diaminobutyrate acetyltransferase activity"/>
    <property type="evidence" value="ECO:0007669"/>
    <property type="project" value="UniProtKB-EC"/>
</dbReference>
<evidence type="ECO:0000313" key="11">
    <source>
        <dbReference type="Proteomes" id="UP000019141"/>
    </source>
</evidence>
<comment type="function">
    <text evidence="8">Catalyzes the acetylation of L-2,4-diaminobutyrate (DABA) to gamma-N-acetyl-alpha,gamma-diaminobutyric acid (ADABA) with acetyl coenzyme A.</text>
</comment>
<comment type="caution">
    <text evidence="10">The sequence shown here is derived from an EMBL/GenBank/DDBJ whole genome shotgun (WGS) entry which is preliminary data.</text>
</comment>
<keyword evidence="11" id="KW-1185">Reference proteome</keyword>
<evidence type="ECO:0000256" key="3">
    <source>
        <dbReference type="ARBA" id="ARBA00012355"/>
    </source>
</evidence>
<dbReference type="GO" id="GO:0019491">
    <property type="term" value="P:ectoine biosynthetic process"/>
    <property type="evidence" value="ECO:0007669"/>
    <property type="project" value="UniProtKB-UniPathway"/>
</dbReference>
<dbReference type="InterPro" id="IPR016181">
    <property type="entry name" value="Acyl_CoA_acyltransferase"/>
</dbReference>
<dbReference type="UniPathway" id="UPA00067">
    <property type="reaction ID" value="UER00122"/>
</dbReference>
<evidence type="ECO:0000256" key="6">
    <source>
        <dbReference type="ARBA" id="ARBA00023315"/>
    </source>
</evidence>
<evidence type="ECO:0000256" key="8">
    <source>
        <dbReference type="RuleBase" id="RU365045"/>
    </source>
</evidence>
<evidence type="ECO:0000256" key="5">
    <source>
        <dbReference type="ARBA" id="ARBA00022679"/>
    </source>
</evidence>